<evidence type="ECO:0000256" key="6">
    <source>
        <dbReference type="ARBA" id="ARBA00022960"/>
    </source>
</evidence>
<comment type="caution">
    <text evidence="11">The sequence shown here is derived from an EMBL/GenBank/DDBJ whole genome shotgun (WGS) entry which is preliminary data.</text>
</comment>
<protein>
    <recommendedName>
        <fullName evidence="3">Cell wall synthesis protein Wag31</fullName>
    </recommendedName>
    <alternativeName>
        <fullName evidence="9">Antigen 84</fullName>
    </alternativeName>
</protein>
<reference evidence="11 12" key="1">
    <citation type="journal article" date="2015" name="Emerg. Microbes Infect.">
        <title>Characterization of 17 strains belonging to the Mycobacterium simiae complex and description of Mycobacterium paraense sp. nov.</title>
        <authorList>
            <person name="Fusco da Costa A.R."/>
            <person name="Fedrizzi T."/>
            <person name="Lopes M.L."/>
            <person name="Pecorari M."/>
            <person name="Oliveira da Costa W.L."/>
            <person name="Giacobazzi E."/>
            <person name="da Costa Bahia J.R."/>
            <person name="De Sanctis V."/>
            <person name="Batista Lima K.V."/>
            <person name="Bertorelli R."/>
            <person name="Grottola A."/>
            <person name="Fabio A."/>
            <person name="Mariottini A."/>
            <person name="Ferretti P."/>
            <person name="Di Leva F."/>
            <person name="Fregni Serpini G."/>
            <person name="Tagliazucchi S."/>
            <person name="Rumpianesi F."/>
            <person name="Jousson O."/>
            <person name="Segata N."/>
            <person name="Tortoli E."/>
        </authorList>
    </citation>
    <scope>NUCLEOTIDE SEQUENCE [LARGE SCALE GENOMIC DNA]</scope>
    <source>
        <strain evidence="11 12">FI-07156</strain>
    </source>
</reference>
<evidence type="ECO:0000256" key="5">
    <source>
        <dbReference type="ARBA" id="ARBA00022618"/>
    </source>
</evidence>
<dbReference type="InterPro" id="IPR007793">
    <property type="entry name" value="DivIVA_fam"/>
</dbReference>
<evidence type="ECO:0000256" key="7">
    <source>
        <dbReference type="ARBA" id="ARBA00023054"/>
    </source>
</evidence>
<dbReference type="Gene3D" id="6.10.250.660">
    <property type="match status" value="1"/>
</dbReference>
<dbReference type="GO" id="GO:0051301">
    <property type="term" value="P:cell division"/>
    <property type="evidence" value="ECO:0007669"/>
    <property type="project" value="UniProtKB-KW"/>
</dbReference>
<comment type="similarity">
    <text evidence="2">Belongs to the DivIVA family.</text>
</comment>
<keyword evidence="5 11" id="KW-0132">Cell division</keyword>
<comment type="subcellular location">
    <subcellularLocation>
        <location evidence="1">Cytoplasm</location>
    </subcellularLocation>
</comment>
<dbReference type="EMBL" id="LQPK01000007">
    <property type="protein sequence ID" value="ORW32455.1"/>
    <property type="molecule type" value="Genomic_DNA"/>
</dbReference>
<keyword evidence="6" id="KW-0133">Cell shape</keyword>
<dbReference type="RefSeq" id="WP_085104004.1">
    <property type="nucleotide sequence ID" value="NZ_LQPK01000007.1"/>
</dbReference>
<evidence type="ECO:0000256" key="1">
    <source>
        <dbReference type="ARBA" id="ARBA00004496"/>
    </source>
</evidence>
<keyword evidence="4" id="KW-0963">Cytoplasm</keyword>
<evidence type="ECO:0000256" key="4">
    <source>
        <dbReference type="ARBA" id="ARBA00022490"/>
    </source>
</evidence>
<feature type="coiled-coil region" evidence="10">
    <location>
        <begin position="85"/>
        <end position="199"/>
    </location>
</feature>
<proteinExistence type="inferred from homology"/>
<evidence type="ECO:0000256" key="2">
    <source>
        <dbReference type="ARBA" id="ARBA00009008"/>
    </source>
</evidence>
<evidence type="ECO:0000256" key="9">
    <source>
        <dbReference type="ARBA" id="ARBA00031737"/>
    </source>
</evidence>
<sequence>MITETVKTFPLIFRGYDPNEVDAYIGNLINKQQVLLDDIESLRARLKESCDEAAGLRIEVAVLTDEVAVLTEASPTPQAMQRRMAKMLQRAVDEISEMQAEARAEAEALIAAAQAGAEDAHREHQERLGEMAAERKALEGEYGEAKKKLEAELAKMRAETRSTIDEAWRDAQRERDLLLADAKREADHCRDQARRVLDETGQQRIKILEQLMRIYRDLEAVPATLESAYQELKNATEPGVVVPLDQKIKRNPDSVTGLA</sequence>
<evidence type="ECO:0000256" key="8">
    <source>
        <dbReference type="ARBA" id="ARBA00023306"/>
    </source>
</evidence>
<accession>A0ABX3VQK3</accession>
<keyword evidence="8" id="KW-0131">Cell cycle</keyword>
<dbReference type="PANTHER" id="PTHR35794:SF2">
    <property type="entry name" value="CELL DIVISION PROTEIN DIVIVA"/>
    <property type="match status" value="1"/>
</dbReference>
<evidence type="ECO:0000313" key="11">
    <source>
        <dbReference type="EMBL" id="ORW32455.1"/>
    </source>
</evidence>
<dbReference type="Proteomes" id="UP000193801">
    <property type="component" value="Unassembled WGS sequence"/>
</dbReference>
<keyword evidence="12" id="KW-1185">Reference proteome</keyword>
<gene>
    <name evidence="11" type="ORF">AWB91_10890</name>
</gene>
<evidence type="ECO:0000313" key="12">
    <source>
        <dbReference type="Proteomes" id="UP000193801"/>
    </source>
</evidence>
<organism evidence="11 12">
    <name type="scientific">Mycobacterium paraense</name>
    <dbReference type="NCBI Taxonomy" id="767916"/>
    <lineage>
        <taxon>Bacteria</taxon>
        <taxon>Bacillati</taxon>
        <taxon>Actinomycetota</taxon>
        <taxon>Actinomycetes</taxon>
        <taxon>Mycobacteriales</taxon>
        <taxon>Mycobacteriaceae</taxon>
        <taxon>Mycobacterium</taxon>
        <taxon>Mycobacterium simiae complex</taxon>
    </lineage>
</organism>
<dbReference type="NCBIfam" id="TIGR03544">
    <property type="entry name" value="DivI1A_domain"/>
    <property type="match status" value="1"/>
</dbReference>
<evidence type="ECO:0000256" key="3">
    <source>
        <dbReference type="ARBA" id="ARBA00018787"/>
    </source>
</evidence>
<dbReference type="InterPro" id="IPR019933">
    <property type="entry name" value="DivIVA_domain"/>
</dbReference>
<name>A0ABX3VQK3_9MYCO</name>
<keyword evidence="7 10" id="KW-0175">Coiled coil</keyword>
<evidence type="ECO:0000256" key="10">
    <source>
        <dbReference type="SAM" id="Coils"/>
    </source>
</evidence>
<dbReference type="PANTHER" id="PTHR35794">
    <property type="entry name" value="CELL DIVISION PROTEIN DIVIVA"/>
    <property type="match status" value="1"/>
</dbReference>